<reference evidence="2" key="1">
    <citation type="journal article" date="2023" name="Mol. Plant Microbe Interact.">
        <title>Elucidating the Obligate Nature and Biological Capacity of an Invasive Fungal Corn Pathogen.</title>
        <authorList>
            <person name="MacCready J.S."/>
            <person name="Roggenkamp E.M."/>
            <person name="Gdanetz K."/>
            <person name="Chilvers M.I."/>
        </authorList>
    </citation>
    <scope>NUCLEOTIDE SEQUENCE</scope>
    <source>
        <strain evidence="2">PM02</strain>
    </source>
</reference>
<protein>
    <submittedName>
        <fullName evidence="2">Uncharacterized protein</fullName>
    </submittedName>
</protein>
<evidence type="ECO:0000313" key="2">
    <source>
        <dbReference type="EMBL" id="KAK2075007.1"/>
    </source>
</evidence>
<proteinExistence type="predicted"/>
<organism evidence="2 3">
    <name type="scientific">Phyllachora maydis</name>
    <dbReference type="NCBI Taxonomy" id="1825666"/>
    <lineage>
        <taxon>Eukaryota</taxon>
        <taxon>Fungi</taxon>
        <taxon>Dikarya</taxon>
        <taxon>Ascomycota</taxon>
        <taxon>Pezizomycotina</taxon>
        <taxon>Sordariomycetes</taxon>
        <taxon>Sordariomycetidae</taxon>
        <taxon>Phyllachorales</taxon>
        <taxon>Phyllachoraceae</taxon>
        <taxon>Phyllachora</taxon>
    </lineage>
</organism>
<evidence type="ECO:0000256" key="1">
    <source>
        <dbReference type="SAM" id="MobiDB-lite"/>
    </source>
</evidence>
<comment type="caution">
    <text evidence="2">The sequence shown here is derived from an EMBL/GenBank/DDBJ whole genome shotgun (WGS) entry which is preliminary data.</text>
</comment>
<gene>
    <name evidence="2" type="ORF">P8C59_009170</name>
</gene>
<dbReference type="Proteomes" id="UP001217918">
    <property type="component" value="Unassembled WGS sequence"/>
</dbReference>
<accession>A0AAD9IE45</accession>
<feature type="compositionally biased region" description="Low complexity" evidence="1">
    <location>
        <begin position="1"/>
        <end position="21"/>
    </location>
</feature>
<feature type="region of interest" description="Disordered" evidence="1">
    <location>
        <begin position="1"/>
        <end position="34"/>
    </location>
</feature>
<evidence type="ECO:0000313" key="3">
    <source>
        <dbReference type="Proteomes" id="UP001217918"/>
    </source>
</evidence>
<dbReference type="EMBL" id="JAQQPM010000009">
    <property type="protein sequence ID" value="KAK2075007.1"/>
    <property type="molecule type" value="Genomic_DNA"/>
</dbReference>
<dbReference type="AlphaFoldDB" id="A0AAD9IE45"/>
<keyword evidence="3" id="KW-1185">Reference proteome</keyword>
<name>A0AAD9IE45_9PEZI</name>
<sequence length="86" mass="9858">MHTRHGTPGTTPGATPLHPGASSSSSQRRKDEKVQKWEKYIPAIYGEHGMKAGWTYFFYRSIPYNLYLDKIGLSYTRSYKNSQKNS</sequence>